<comment type="caution">
    <text evidence="9">The sequence shown here is derived from an EMBL/GenBank/DDBJ whole genome shotgun (WGS) entry which is preliminary data.</text>
</comment>
<dbReference type="GO" id="GO:0003376">
    <property type="term" value="P:sphingosine-1-phosphate receptor signaling pathway"/>
    <property type="evidence" value="ECO:0007669"/>
    <property type="project" value="TreeGrafter"/>
</dbReference>
<dbReference type="PANTHER" id="PTHR23505">
    <property type="entry name" value="SPINSTER"/>
    <property type="match status" value="1"/>
</dbReference>
<feature type="transmembrane region" description="Helical" evidence="7">
    <location>
        <begin position="215"/>
        <end position="235"/>
    </location>
</feature>
<dbReference type="OrthoDB" id="6770063at2759"/>
<reference evidence="9" key="1">
    <citation type="journal article" date="2023" name="Science">
        <title>Genome structures resolve the early diversification of teleost fishes.</title>
        <authorList>
            <person name="Parey E."/>
            <person name="Louis A."/>
            <person name="Montfort J."/>
            <person name="Bouchez O."/>
            <person name="Roques C."/>
            <person name="Iampietro C."/>
            <person name="Lluch J."/>
            <person name="Castinel A."/>
            <person name="Donnadieu C."/>
            <person name="Desvignes T."/>
            <person name="Floi Bucao C."/>
            <person name="Jouanno E."/>
            <person name="Wen M."/>
            <person name="Mejri S."/>
            <person name="Dirks R."/>
            <person name="Jansen H."/>
            <person name="Henkel C."/>
            <person name="Chen W.J."/>
            <person name="Zahm M."/>
            <person name="Cabau C."/>
            <person name="Klopp C."/>
            <person name="Thompson A.W."/>
            <person name="Robinson-Rechavi M."/>
            <person name="Braasch I."/>
            <person name="Lecointre G."/>
            <person name="Bobe J."/>
            <person name="Postlethwait J.H."/>
            <person name="Berthelot C."/>
            <person name="Roest Crollius H."/>
            <person name="Guiguen Y."/>
        </authorList>
    </citation>
    <scope>NUCLEOTIDE SEQUENCE</scope>
    <source>
        <strain evidence="9">WJC10195</strain>
    </source>
</reference>
<gene>
    <name evidence="9" type="ORF">SKAU_G00329650</name>
</gene>
<keyword evidence="4 7" id="KW-1133">Transmembrane helix</keyword>
<dbReference type="InterPro" id="IPR044770">
    <property type="entry name" value="MFS_spinster-like"/>
</dbReference>
<feature type="transmembrane region" description="Helical" evidence="7">
    <location>
        <begin position="351"/>
        <end position="375"/>
    </location>
</feature>
<organism evidence="9 10">
    <name type="scientific">Synaphobranchus kaupii</name>
    <name type="common">Kaup's arrowtooth eel</name>
    <dbReference type="NCBI Taxonomy" id="118154"/>
    <lineage>
        <taxon>Eukaryota</taxon>
        <taxon>Metazoa</taxon>
        <taxon>Chordata</taxon>
        <taxon>Craniata</taxon>
        <taxon>Vertebrata</taxon>
        <taxon>Euteleostomi</taxon>
        <taxon>Actinopterygii</taxon>
        <taxon>Neopterygii</taxon>
        <taxon>Teleostei</taxon>
        <taxon>Anguilliformes</taxon>
        <taxon>Synaphobranchidae</taxon>
        <taxon>Synaphobranchus</taxon>
    </lineage>
</organism>
<evidence type="ECO:0000256" key="4">
    <source>
        <dbReference type="ARBA" id="ARBA00022989"/>
    </source>
</evidence>
<dbReference type="Proteomes" id="UP001152622">
    <property type="component" value="Chromosome 14"/>
</dbReference>
<dbReference type="Pfam" id="PF07690">
    <property type="entry name" value="MFS_1"/>
    <property type="match status" value="1"/>
</dbReference>
<sequence>MCVESDGCEIEGCSSSDEVPTLSGSMSPGMKSNPDLHPCTPGQKFRAALLKCRSPTAAAGILSFGNVLNYMDRYTVAGVLLDIQKHFNVSDSQAGLLQTVFICSFMVAAPIFGYLGDRFNRKIILSCGIFFWSAVTLSSSFITKEYYWLLVLSRALVGIGESSYSSISPTIIGDLFTNNTRTMMLSVFYFAIPLGSGLGYILGSSAKEAAGDWHWALRVSPVLGMTAGTLILFFALAKNRSYVFSSLASSAVSFATGAFGMWIPQYLYRAQVVQKTVVPCTDEPCSSKDSLIFGAITCVTGLLGVLIGAATTRLCRQRTERADPLVCAVSMLGSAIFICLIFVVAKKSIMGAYFCIFIGETLLFLNWAITADILMHVVIPTRRATAVAFQGFTSHILGDAGSPYLIGLISDALQKTYAHSVLWQFLSLGYALMVCPFVIVVGGMFFLATALFYLDDREKAEKQLSQLAKSPSSVKVST</sequence>
<protein>
    <recommendedName>
        <fullName evidence="8">Major facilitator superfamily (MFS) profile domain-containing protein</fullName>
    </recommendedName>
</protein>
<dbReference type="GO" id="GO:0016020">
    <property type="term" value="C:membrane"/>
    <property type="evidence" value="ECO:0007669"/>
    <property type="project" value="UniProtKB-SubCell"/>
</dbReference>
<accession>A0A9Q1IKD6</accession>
<comment type="subcellular location">
    <subcellularLocation>
        <location evidence="1">Membrane</location>
        <topology evidence="1">Multi-pass membrane protein</topology>
    </subcellularLocation>
</comment>
<keyword evidence="5 7" id="KW-0472">Membrane</keyword>
<dbReference type="InterPro" id="IPR036259">
    <property type="entry name" value="MFS_trans_sf"/>
</dbReference>
<dbReference type="GO" id="GO:0022857">
    <property type="term" value="F:transmembrane transporter activity"/>
    <property type="evidence" value="ECO:0007669"/>
    <property type="project" value="InterPro"/>
</dbReference>
<feature type="transmembrane region" description="Helical" evidence="7">
    <location>
        <begin position="96"/>
        <end position="116"/>
    </location>
</feature>
<feature type="transmembrane region" description="Helical" evidence="7">
    <location>
        <begin position="123"/>
        <end position="142"/>
    </location>
</feature>
<dbReference type="InterPro" id="IPR011701">
    <property type="entry name" value="MFS"/>
</dbReference>
<feature type="transmembrane region" description="Helical" evidence="7">
    <location>
        <begin position="184"/>
        <end position="203"/>
    </location>
</feature>
<evidence type="ECO:0000313" key="10">
    <source>
        <dbReference type="Proteomes" id="UP001152622"/>
    </source>
</evidence>
<dbReference type="EMBL" id="JAINUF010000014">
    <property type="protein sequence ID" value="KAJ8343037.1"/>
    <property type="molecule type" value="Genomic_DNA"/>
</dbReference>
<dbReference type="InterPro" id="IPR020846">
    <property type="entry name" value="MFS_dom"/>
</dbReference>
<evidence type="ECO:0000256" key="5">
    <source>
        <dbReference type="ARBA" id="ARBA00023136"/>
    </source>
</evidence>
<feature type="transmembrane region" description="Helical" evidence="7">
    <location>
        <begin position="291"/>
        <end position="312"/>
    </location>
</feature>
<dbReference type="CDD" id="cd17328">
    <property type="entry name" value="MFS_spinster_like"/>
    <property type="match status" value="1"/>
</dbReference>
<dbReference type="PANTHER" id="PTHR23505:SF4">
    <property type="entry name" value="SPHINGOSINE-1-PHOSPHATE TRANSPORTER SPNS2"/>
    <property type="match status" value="1"/>
</dbReference>
<evidence type="ECO:0000259" key="8">
    <source>
        <dbReference type="PROSITE" id="PS50850"/>
    </source>
</evidence>
<dbReference type="Gene3D" id="1.20.1250.20">
    <property type="entry name" value="MFS general substrate transporter like domains"/>
    <property type="match status" value="2"/>
</dbReference>
<keyword evidence="2" id="KW-0813">Transport</keyword>
<dbReference type="PROSITE" id="PS50850">
    <property type="entry name" value="MFS"/>
    <property type="match status" value="1"/>
</dbReference>
<comment type="similarity">
    <text evidence="6">Belongs to the major facilitator superfamily. Spinster (TC 2.A.1.49) family.</text>
</comment>
<feature type="transmembrane region" description="Helical" evidence="7">
    <location>
        <begin position="430"/>
        <end position="454"/>
    </location>
</feature>
<feature type="transmembrane region" description="Helical" evidence="7">
    <location>
        <begin position="242"/>
        <end position="263"/>
    </location>
</feature>
<feature type="transmembrane region" description="Helical" evidence="7">
    <location>
        <begin position="324"/>
        <end position="345"/>
    </location>
</feature>
<evidence type="ECO:0000313" key="9">
    <source>
        <dbReference type="EMBL" id="KAJ8343037.1"/>
    </source>
</evidence>
<name>A0A9Q1IKD6_SYNKA</name>
<evidence type="ECO:0000256" key="2">
    <source>
        <dbReference type="ARBA" id="ARBA00022448"/>
    </source>
</evidence>
<keyword evidence="3 7" id="KW-0812">Transmembrane</keyword>
<evidence type="ECO:0000256" key="3">
    <source>
        <dbReference type="ARBA" id="ARBA00022692"/>
    </source>
</evidence>
<evidence type="ECO:0000256" key="1">
    <source>
        <dbReference type="ARBA" id="ARBA00004141"/>
    </source>
</evidence>
<evidence type="ECO:0000256" key="7">
    <source>
        <dbReference type="SAM" id="Phobius"/>
    </source>
</evidence>
<keyword evidence="10" id="KW-1185">Reference proteome</keyword>
<dbReference type="GO" id="GO:0046624">
    <property type="term" value="F:sphingolipid transporter activity"/>
    <property type="evidence" value="ECO:0007669"/>
    <property type="project" value="TreeGrafter"/>
</dbReference>
<dbReference type="AlphaFoldDB" id="A0A9Q1IKD6"/>
<feature type="domain" description="Major facilitator superfamily (MFS) profile" evidence="8">
    <location>
        <begin position="58"/>
        <end position="460"/>
    </location>
</feature>
<evidence type="ECO:0000256" key="6">
    <source>
        <dbReference type="ARBA" id="ARBA00024338"/>
    </source>
</evidence>
<proteinExistence type="inferred from homology"/>
<dbReference type="SUPFAM" id="SSF103473">
    <property type="entry name" value="MFS general substrate transporter"/>
    <property type="match status" value="1"/>
</dbReference>